<comment type="caution">
    <text evidence="1">The sequence shown here is derived from an EMBL/GenBank/DDBJ whole genome shotgun (WGS) entry which is preliminary data.</text>
</comment>
<dbReference type="Proteomes" id="UP001187531">
    <property type="component" value="Unassembled WGS sequence"/>
</dbReference>
<dbReference type="GO" id="GO:0009306">
    <property type="term" value="P:protein secretion"/>
    <property type="evidence" value="ECO:0007669"/>
    <property type="project" value="TreeGrafter"/>
</dbReference>
<proteinExistence type="predicted"/>
<sequence length="136" mass="15582">MIYDEKPPSRWKIIEGRKALIKYFYEDVEHYALLRVITTCLLGVLRSLDESSVKSAAVLCITYLLQGQGSSALEVLKDSIGEIHRELRRLLATEKDNQLIMHTNLALDELDTIMKSFLDLSQQPMKKEIFISSLPK</sequence>
<accession>A0AA88LIW9</accession>
<dbReference type="PANTHER" id="PTHR20959">
    <property type="entry name" value="TRANSPORT AND GOLGI ORGANIZATION PROTEIN 6 FAMILY MEMBER"/>
    <property type="match status" value="1"/>
</dbReference>
<reference evidence="1" key="1">
    <citation type="submission" date="2023-07" db="EMBL/GenBank/DDBJ databases">
        <title>Chromosome-level genome assembly of Artemia franciscana.</title>
        <authorList>
            <person name="Jo E."/>
        </authorList>
    </citation>
    <scope>NUCLEOTIDE SEQUENCE</scope>
    <source>
        <tissue evidence="1">Whole body</tissue>
    </source>
</reference>
<dbReference type="InterPro" id="IPR039600">
    <property type="entry name" value="TANGO6/Rtp1"/>
</dbReference>
<gene>
    <name evidence="1" type="ORF">QYM36_001957</name>
</gene>
<dbReference type="EMBL" id="JAVRJZ010000004">
    <property type="protein sequence ID" value="KAK2723465.1"/>
    <property type="molecule type" value="Genomic_DNA"/>
</dbReference>
<organism evidence="1 2">
    <name type="scientific">Artemia franciscana</name>
    <name type="common">Brine shrimp</name>
    <name type="synonym">Artemia sanfranciscana</name>
    <dbReference type="NCBI Taxonomy" id="6661"/>
    <lineage>
        <taxon>Eukaryota</taxon>
        <taxon>Metazoa</taxon>
        <taxon>Ecdysozoa</taxon>
        <taxon>Arthropoda</taxon>
        <taxon>Crustacea</taxon>
        <taxon>Branchiopoda</taxon>
        <taxon>Anostraca</taxon>
        <taxon>Artemiidae</taxon>
        <taxon>Artemia</taxon>
    </lineage>
</organism>
<evidence type="ECO:0000313" key="1">
    <source>
        <dbReference type="EMBL" id="KAK2723465.1"/>
    </source>
</evidence>
<evidence type="ECO:0000313" key="2">
    <source>
        <dbReference type="Proteomes" id="UP001187531"/>
    </source>
</evidence>
<name>A0AA88LIW9_ARTSF</name>
<dbReference type="PANTHER" id="PTHR20959:SF1">
    <property type="entry name" value="TRANSPORT AND GOLGI ORGANIZATION PROTEIN 6 HOMOLOG"/>
    <property type="match status" value="1"/>
</dbReference>
<keyword evidence="2" id="KW-1185">Reference proteome</keyword>
<protein>
    <submittedName>
        <fullName evidence="1">Uncharacterized protein</fullName>
    </submittedName>
</protein>
<dbReference type="AlphaFoldDB" id="A0AA88LIW9"/>